<dbReference type="InterPro" id="IPR019888">
    <property type="entry name" value="Tscrpt_reg_AsnC-like"/>
</dbReference>
<dbReference type="Gene3D" id="1.10.10.10">
    <property type="entry name" value="Winged helix-like DNA-binding domain superfamily/Winged helix DNA-binding domain"/>
    <property type="match status" value="1"/>
</dbReference>
<evidence type="ECO:0000313" key="5">
    <source>
        <dbReference type="EMBL" id="KRK37171.1"/>
    </source>
</evidence>
<dbReference type="SUPFAM" id="SSF46785">
    <property type="entry name" value="Winged helix' DNA-binding domain"/>
    <property type="match status" value="1"/>
</dbReference>
<dbReference type="InterPro" id="IPR036388">
    <property type="entry name" value="WH-like_DNA-bd_sf"/>
</dbReference>
<dbReference type="InterPro" id="IPR011991">
    <property type="entry name" value="ArsR-like_HTH"/>
</dbReference>
<dbReference type="Pfam" id="PF01037">
    <property type="entry name" value="AsnC_trans_reg"/>
    <property type="match status" value="1"/>
</dbReference>
<proteinExistence type="predicted"/>
<dbReference type="GO" id="GO:0043565">
    <property type="term" value="F:sequence-specific DNA binding"/>
    <property type="evidence" value="ECO:0007669"/>
    <property type="project" value="InterPro"/>
</dbReference>
<dbReference type="SMART" id="SM00344">
    <property type="entry name" value="HTH_ASNC"/>
    <property type="match status" value="1"/>
</dbReference>
<dbReference type="OrthoDB" id="34294at2"/>
<keyword evidence="6" id="KW-1185">Reference proteome</keyword>
<reference evidence="5 6" key="1">
    <citation type="journal article" date="2015" name="Genome Announc.">
        <title>Expanding the biotechnology potential of lactobacilli through comparative genomics of 213 strains and associated genera.</title>
        <authorList>
            <person name="Sun Z."/>
            <person name="Harris H.M."/>
            <person name="McCann A."/>
            <person name="Guo C."/>
            <person name="Argimon S."/>
            <person name="Zhang W."/>
            <person name="Yang X."/>
            <person name="Jeffery I.B."/>
            <person name="Cooney J.C."/>
            <person name="Kagawa T.F."/>
            <person name="Liu W."/>
            <person name="Song Y."/>
            <person name="Salvetti E."/>
            <person name="Wrobel A."/>
            <person name="Rasinkangas P."/>
            <person name="Parkhill J."/>
            <person name="Rea M.C."/>
            <person name="O'Sullivan O."/>
            <person name="Ritari J."/>
            <person name="Douillard F.P."/>
            <person name="Paul Ross R."/>
            <person name="Yang R."/>
            <person name="Briner A.E."/>
            <person name="Felis G.E."/>
            <person name="de Vos W.M."/>
            <person name="Barrangou R."/>
            <person name="Klaenhammer T.R."/>
            <person name="Caufield P.W."/>
            <person name="Cui Y."/>
            <person name="Zhang H."/>
            <person name="O'Toole P.W."/>
        </authorList>
    </citation>
    <scope>NUCLEOTIDE SEQUENCE [LARGE SCALE GENOMIC DNA]</scope>
    <source>
        <strain evidence="5 6">DSM 20003</strain>
    </source>
</reference>
<dbReference type="RefSeq" id="WP_057904535.1">
    <property type="nucleotide sequence ID" value="NZ_AZDA01000054.1"/>
</dbReference>
<dbReference type="PANTHER" id="PTHR30154:SF53">
    <property type="entry name" value="HTH-TYPE TRANSCRIPTIONAL REGULATOR LRPC"/>
    <property type="match status" value="1"/>
</dbReference>
<dbReference type="SUPFAM" id="SSF54909">
    <property type="entry name" value="Dimeric alpha+beta barrel"/>
    <property type="match status" value="1"/>
</dbReference>
<gene>
    <name evidence="5" type="ORF">FC07_GL002887</name>
</gene>
<keyword evidence="1" id="KW-0805">Transcription regulation</keyword>
<dbReference type="Proteomes" id="UP000051461">
    <property type="component" value="Unassembled WGS sequence"/>
</dbReference>
<accession>A0A0R1GYV9</accession>
<dbReference type="STRING" id="1423726.FC07_GL002887"/>
<keyword evidence="3" id="KW-0804">Transcription</keyword>
<dbReference type="PATRIC" id="fig|1423726.3.peg.2999"/>
<protein>
    <recommendedName>
        <fullName evidence="4">HTH asnC-type domain-containing protein</fullName>
    </recommendedName>
</protein>
<dbReference type="CDD" id="cd00090">
    <property type="entry name" value="HTH_ARSR"/>
    <property type="match status" value="1"/>
</dbReference>
<dbReference type="GO" id="GO:0043200">
    <property type="term" value="P:response to amino acid"/>
    <property type="evidence" value="ECO:0007669"/>
    <property type="project" value="TreeGrafter"/>
</dbReference>
<dbReference type="PROSITE" id="PS50956">
    <property type="entry name" value="HTH_ASNC_2"/>
    <property type="match status" value="1"/>
</dbReference>
<evidence type="ECO:0000313" key="6">
    <source>
        <dbReference type="Proteomes" id="UP000051461"/>
    </source>
</evidence>
<evidence type="ECO:0000256" key="2">
    <source>
        <dbReference type="ARBA" id="ARBA00023125"/>
    </source>
</evidence>
<name>A0A0R1GYV9_9LACO</name>
<dbReference type="PANTHER" id="PTHR30154">
    <property type="entry name" value="LEUCINE-RESPONSIVE REGULATORY PROTEIN"/>
    <property type="match status" value="1"/>
</dbReference>
<dbReference type="PRINTS" id="PR00033">
    <property type="entry name" value="HTHASNC"/>
</dbReference>
<dbReference type="AlphaFoldDB" id="A0A0R1GYV9"/>
<dbReference type="InterPro" id="IPR019887">
    <property type="entry name" value="Tscrpt_reg_AsnC/Lrp_C"/>
</dbReference>
<evidence type="ECO:0000256" key="1">
    <source>
        <dbReference type="ARBA" id="ARBA00023015"/>
    </source>
</evidence>
<evidence type="ECO:0000259" key="4">
    <source>
        <dbReference type="PROSITE" id="PS50956"/>
    </source>
</evidence>
<dbReference type="InterPro" id="IPR000485">
    <property type="entry name" value="AsnC-type_HTH_dom"/>
</dbReference>
<feature type="domain" description="HTH asnC-type" evidence="4">
    <location>
        <begin position="7"/>
        <end position="62"/>
    </location>
</feature>
<dbReference type="EMBL" id="AZDA01000054">
    <property type="protein sequence ID" value="KRK37171.1"/>
    <property type="molecule type" value="Genomic_DNA"/>
</dbReference>
<dbReference type="Gene3D" id="3.30.70.920">
    <property type="match status" value="1"/>
</dbReference>
<sequence>MSINNNKLLNYLQQNARISVSQLAKRLFVSSPSVSEKVHKLERDGYITGYLTQINVKKLGYHVKVYVSVNVEPKDKQRFTTFLTQNPNVIFADVVTGDFTMMLCALFKESEDLETFINQVQKFGRTRTNMVFSAVLGYRGVKLDEQNRADD</sequence>
<organism evidence="5 6">
    <name type="scientific">Loigolactobacillus bifermentans DSM 20003</name>
    <dbReference type="NCBI Taxonomy" id="1423726"/>
    <lineage>
        <taxon>Bacteria</taxon>
        <taxon>Bacillati</taxon>
        <taxon>Bacillota</taxon>
        <taxon>Bacilli</taxon>
        <taxon>Lactobacillales</taxon>
        <taxon>Lactobacillaceae</taxon>
        <taxon>Loigolactobacillus</taxon>
    </lineage>
</organism>
<evidence type="ECO:0000256" key="3">
    <source>
        <dbReference type="ARBA" id="ARBA00023163"/>
    </source>
</evidence>
<comment type="caution">
    <text evidence="5">The sequence shown here is derived from an EMBL/GenBank/DDBJ whole genome shotgun (WGS) entry which is preliminary data.</text>
</comment>
<keyword evidence="2" id="KW-0238">DNA-binding</keyword>
<dbReference type="Pfam" id="PF13412">
    <property type="entry name" value="HTH_24"/>
    <property type="match status" value="1"/>
</dbReference>
<dbReference type="InterPro" id="IPR036390">
    <property type="entry name" value="WH_DNA-bd_sf"/>
</dbReference>
<dbReference type="GO" id="GO:0005829">
    <property type="term" value="C:cytosol"/>
    <property type="evidence" value="ECO:0007669"/>
    <property type="project" value="TreeGrafter"/>
</dbReference>
<dbReference type="InterPro" id="IPR011008">
    <property type="entry name" value="Dimeric_a/b-barrel"/>
</dbReference>